<feature type="region of interest" description="Disordered" evidence="1">
    <location>
        <begin position="129"/>
        <end position="165"/>
    </location>
</feature>
<feature type="compositionally biased region" description="Basic residues" evidence="1">
    <location>
        <begin position="134"/>
        <end position="143"/>
    </location>
</feature>
<organism evidence="2 3">
    <name type="scientific">Mikania micrantha</name>
    <name type="common">bitter vine</name>
    <dbReference type="NCBI Taxonomy" id="192012"/>
    <lineage>
        <taxon>Eukaryota</taxon>
        <taxon>Viridiplantae</taxon>
        <taxon>Streptophyta</taxon>
        <taxon>Embryophyta</taxon>
        <taxon>Tracheophyta</taxon>
        <taxon>Spermatophyta</taxon>
        <taxon>Magnoliopsida</taxon>
        <taxon>eudicotyledons</taxon>
        <taxon>Gunneridae</taxon>
        <taxon>Pentapetalae</taxon>
        <taxon>asterids</taxon>
        <taxon>campanulids</taxon>
        <taxon>Asterales</taxon>
        <taxon>Asteraceae</taxon>
        <taxon>Asteroideae</taxon>
        <taxon>Heliantheae alliance</taxon>
        <taxon>Eupatorieae</taxon>
        <taxon>Mikania</taxon>
    </lineage>
</organism>
<evidence type="ECO:0000256" key="1">
    <source>
        <dbReference type="SAM" id="MobiDB-lite"/>
    </source>
</evidence>
<evidence type="ECO:0000313" key="3">
    <source>
        <dbReference type="Proteomes" id="UP000326396"/>
    </source>
</evidence>
<feature type="region of interest" description="Disordered" evidence="1">
    <location>
        <begin position="249"/>
        <end position="268"/>
    </location>
</feature>
<dbReference type="PANTHER" id="PTHR33499:SF11">
    <property type="entry name" value="NO APICAL MERISTEM-ASSOCIATED C-TERMINAL DOMAIN-CONTAINING PROTEIN"/>
    <property type="match status" value="1"/>
</dbReference>
<gene>
    <name evidence="2" type="ORF">E3N88_29092</name>
</gene>
<feature type="region of interest" description="Disordered" evidence="1">
    <location>
        <begin position="291"/>
        <end position="324"/>
    </location>
</feature>
<proteinExistence type="predicted"/>
<protein>
    <submittedName>
        <fullName evidence="2">Uncharacterized protein</fullName>
    </submittedName>
</protein>
<comment type="caution">
    <text evidence="2">The sequence shown here is derived from an EMBL/GenBank/DDBJ whole genome shotgun (WGS) entry which is preliminary data.</text>
</comment>
<keyword evidence="3" id="KW-1185">Reference proteome</keyword>
<dbReference type="InterPro" id="IPR004252">
    <property type="entry name" value="Probable_transposase_24"/>
</dbReference>
<dbReference type="PANTHER" id="PTHR33499">
    <property type="entry name" value="OS12G0282400 PROTEIN-RELATED"/>
    <property type="match status" value="1"/>
</dbReference>
<feature type="compositionally biased region" description="Acidic residues" evidence="1">
    <location>
        <begin position="641"/>
        <end position="650"/>
    </location>
</feature>
<sequence length="650" mass="73203">MIAPRIPPSTTPPATMLSKKLFSDGVTPDAACATSGTTMDAVRTAAVKAVTVFSLMELLMTKRLEGAACRVFEDESVKGLKKEFVGGRVVLWVNGIAMEATDVEAILLMFCEDRNETRSEWKTVAKLMEASPRRSNHSQHHLRSIPLSRSSFPQNRPPPPRREPPLLLATTITTAHLTPKALDLDLDPAISSLDQRNLHLEDHRRCTLVGVLWLIQWQVPEQPRPPAHVTESENAREVNPPTIHVDEAFEGERYDEEDPDYDTEGSEAGNEEMFTLWIVLAILMADVMPRGHGGDGDDDPTPPGGYRRGVHEDDVEPPRRKTRGKAKNIKLMRAVSTNKGPLEVPFDTEATFTPVGERNDWFTREIGIYMQANIAFEKKSWGNVSDHEKNALYEHLRESFDLNAVERDLEAAKKKGGIEGAIMKRYRDRKARAKQHFLSVGGEADLVRARANPPEDMPEQNWWRAIDYFTSDGHKSRSRVNTSVRQQQKYTNRGGTSSYSSFCYKLEKSRLDAFYNAHTYKDGTFDSPLAQDHYDRLKSAFDSRTEPNTDGEHDAGSSTHMNDVEVFEEVMGQRRGHYRGIGPKPTGAASPASVGYSGHSQRQPRFTKEDYQEMFQDPNFRDELTQFLGSMNPSDKGNDGYNDEDDDDDE</sequence>
<feature type="compositionally biased region" description="Polar residues" evidence="1">
    <location>
        <begin position="479"/>
        <end position="496"/>
    </location>
</feature>
<evidence type="ECO:0000313" key="2">
    <source>
        <dbReference type="EMBL" id="KAD4180501.1"/>
    </source>
</evidence>
<feature type="region of interest" description="Disordered" evidence="1">
    <location>
        <begin position="576"/>
        <end position="609"/>
    </location>
</feature>
<dbReference type="Pfam" id="PF03004">
    <property type="entry name" value="Transposase_24"/>
    <property type="match status" value="1"/>
</dbReference>
<dbReference type="EMBL" id="SZYD01000014">
    <property type="protein sequence ID" value="KAD4180501.1"/>
    <property type="molecule type" value="Genomic_DNA"/>
</dbReference>
<accession>A0A5N6N1Y0</accession>
<feature type="compositionally biased region" description="Basic and acidic residues" evidence="1">
    <location>
        <begin position="309"/>
        <end position="319"/>
    </location>
</feature>
<feature type="compositionally biased region" description="Basic and acidic residues" evidence="1">
    <location>
        <begin position="541"/>
        <end position="555"/>
    </location>
</feature>
<reference evidence="2 3" key="1">
    <citation type="submission" date="2019-05" db="EMBL/GenBank/DDBJ databases">
        <title>Mikania micrantha, genome provides insights into the molecular mechanism of rapid growth.</title>
        <authorList>
            <person name="Liu B."/>
        </authorList>
    </citation>
    <scope>NUCLEOTIDE SEQUENCE [LARGE SCALE GENOMIC DNA]</scope>
    <source>
        <strain evidence="2">NLD-2019</strain>
        <tissue evidence="2">Leaf</tissue>
    </source>
</reference>
<feature type="region of interest" description="Disordered" evidence="1">
    <location>
        <begin position="626"/>
        <end position="650"/>
    </location>
</feature>
<feature type="region of interest" description="Disordered" evidence="1">
    <location>
        <begin position="476"/>
        <end position="496"/>
    </location>
</feature>
<dbReference type="AlphaFoldDB" id="A0A5N6N1Y0"/>
<dbReference type="Proteomes" id="UP000326396">
    <property type="component" value="Linkage Group LG4"/>
</dbReference>
<dbReference type="OrthoDB" id="1730349at2759"/>
<name>A0A5N6N1Y0_9ASTR</name>
<feature type="compositionally biased region" description="Acidic residues" evidence="1">
    <location>
        <begin position="253"/>
        <end position="265"/>
    </location>
</feature>
<feature type="region of interest" description="Disordered" evidence="1">
    <location>
        <begin position="541"/>
        <end position="562"/>
    </location>
</feature>